<dbReference type="InterPro" id="IPR002018">
    <property type="entry name" value="CarbesteraseB"/>
</dbReference>
<evidence type="ECO:0000256" key="2">
    <source>
        <dbReference type="ARBA" id="ARBA00022801"/>
    </source>
</evidence>
<dbReference type="InterPro" id="IPR019819">
    <property type="entry name" value="Carboxylesterase_B_CS"/>
</dbReference>
<dbReference type="InterPro" id="IPR029058">
    <property type="entry name" value="AB_hydrolase_fold"/>
</dbReference>
<dbReference type="SUPFAM" id="SSF53474">
    <property type="entry name" value="alpha/beta-Hydrolases"/>
    <property type="match status" value="1"/>
</dbReference>
<feature type="chain" id="PRO_5011333072" description="Carboxylic ester hydrolase" evidence="3">
    <location>
        <begin position="26"/>
        <end position="547"/>
    </location>
</feature>
<dbReference type="PANTHER" id="PTHR43918">
    <property type="entry name" value="ACETYLCHOLINESTERASE"/>
    <property type="match status" value="1"/>
</dbReference>
<dbReference type="InterPro" id="IPR019826">
    <property type="entry name" value="Carboxylesterase_B_AS"/>
</dbReference>
<feature type="domain" description="Carboxylesterase type B" evidence="4">
    <location>
        <begin position="35"/>
        <end position="537"/>
    </location>
</feature>
<dbReference type="AlphaFoldDB" id="A0A1I1B7U9"/>
<evidence type="ECO:0000256" key="1">
    <source>
        <dbReference type="ARBA" id="ARBA00005964"/>
    </source>
</evidence>
<evidence type="ECO:0000313" key="6">
    <source>
        <dbReference type="Proteomes" id="UP000198790"/>
    </source>
</evidence>
<dbReference type="Gene3D" id="3.40.50.1820">
    <property type="entry name" value="alpha/beta hydrolase"/>
    <property type="match status" value="1"/>
</dbReference>
<protein>
    <recommendedName>
        <fullName evidence="3">Carboxylic ester hydrolase</fullName>
        <ecNumber evidence="3">3.1.1.-</ecNumber>
    </recommendedName>
</protein>
<dbReference type="GO" id="GO:0052689">
    <property type="term" value="F:carboxylic ester hydrolase activity"/>
    <property type="evidence" value="ECO:0007669"/>
    <property type="project" value="TreeGrafter"/>
</dbReference>
<accession>A0A1I1B7U9</accession>
<reference evidence="5 6" key="1">
    <citation type="submission" date="2016-10" db="EMBL/GenBank/DDBJ databases">
        <authorList>
            <person name="de Groot N.N."/>
        </authorList>
    </citation>
    <scope>NUCLEOTIDE SEQUENCE [LARGE SCALE GENOMIC DNA]</scope>
    <source>
        <strain evidence="5 6">DSM 23399</strain>
    </source>
</reference>
<evidence type="ECO:0000256" key="3">
    <source>
        <dbReference type="RuleBase" id="RU361235"/>
    </source>
</evidence>
<organism evidence="5 6">
    <name type="scientific">Algoriphagus aquimarinus</name>
    <dbReference type="NCBI Taxonomy" id="237018"/>
    <lineage>
        <taxon>Bacteria</taxon>
        <taxon>Pseudomonadati</taxon>
        <taxon>Bacteroidota</taxon>
        <taxon>Cytophagia</taxon>
        <taxon>Cytophagales</taxon>
        <taxon>Cyclobacteriaceae</taxon>
        <taxon>Algoriphagus</taxon>
    </lineage>
</organism>
<dbReference type="PROSITE" id="PS00122">
    <property type="entry name" value="CARBOXYLESTERASE_B_1"/>
    <property type="match status" value="1"/>
</dbReference>
<dbReference type="PROSITE" id="PS00941">
    <property type="entry name" value="CARBOXYLESTERASE_B_2"/>
    <property type="match status" value="1"/>
</dbReference>
<dbReference type="PANTHER" id="PTHR43918:SF4">
    <property type="entry name" value="CARBOXYLIC ESTER HYDROLASE"/>
    <property type="match status" value="1"/>
</dbReference>
<name>A0A1I1B7U9_9BACT</name>
<keyword evidence="6" id="KW-1185">Reference proteome</keyword>
<gene>
    <name evidence="5" type="ORF">SAMN04489723_11187</name>
</gene>
<evidence type="ECO:0000259" key="4">
    <source>
        <dbReference type="Pfam" id="PF00135"/>
    </source>
</evidence>
<evidence type="ECO:0000313" key="5">
    <source>
        <dbReference type="EMBL" id="SFB46127.1"/>
    </source>
</evidence>
<sequence length="547" mass="59498">MKPISKLVSFFSMVLLFGISTSLVAQNKNSFEVQTKVKNGIIAGSYDTKTSIQKYFGIPFAKPPVGELRWKAPQPLDNWTGVKETNKFAPRAVQAPVFGDMDFKSDGISEDCLYLNVWTPADRNTKDLPVLVYFYGGGFVAGDGSEPRYNGEAMAQKGIVVVTVNYRLAVFGFLAHPGLSAEAPYKASGNYGLMDQLASLQWVKENISAFGGDPKKVTIAGESAGSISVSYQMASPLAKDLIAGAIGESGAGINPTLAPTPLAEAEKIGADFAAKAGFNSIQELRALSTKDVYDIYNESKRFGFPVVLDGYFLPKTLPEIFEAKEQAMVPLLAGWNSAEIPGSAFMQGQPYTVDAFIAKVKETYPKDYEEVLSLHPHADAKEVERSATDLAADRFIAYSTWKWLDLHAKNSDQPVYRYLYSKLRPPLRDANLTAGLAGGTIEGGPKAPEAIGAPHACEIEYAMGNLPLVDVFAWTADDYTVSKTFMNYFANFIKTGNPNGDGQAEWSPMKGTDSAPPVMVIDTKSKLVKASDDARYNFHDKSYGNKK</sequence>
<dbReference type="EC" id="3.1.1.-" evidence="3"/>
<dbReference type="InterPro" id="IPR050654">
    <property type="entry name" value="AChE-related_enzymes"/>
</dbReference>
<dbReference type="RefSeq" id="WP_175499714.1">
    <property type="nucleotide sequence ID" value="NZ_FOKK01000011.1"/>
</dbReference>
<dbReference type="STRING" id="237018.SAMN04489723_11187"/>
<keyword evidence="2 3" id="KW-0378">Hydrolase</keyword>
<dbReference type="EMBL" id="FOKK01000011">
    <property type="protein sequence ID" value="SFB46127.1"/>
    <property type="molecule type" value="Genomic_DNA"/>
</dbReference>
<dbReference type="Proteomes" id="UP000198790">
    <property type="component" value="Unassembled WGS sequence"/>
</dbReference>
<comment type="similarity">
    <text evidence="1 3">Belongs to the type-B carboxylesterase/lipase family.</text>
</comment>
<keyword evidence="3" id="KW-0732">Signal</keyword>
<proteinExistence type="inferred from homology"/>
<feature type="signal peptide" evidence="3">
    <location>
        <begin position="1"/>
        <end position="25"/>
    </location>
</feature>
<dbReference type="Pfam" id="PF00135">
    <property type="entry name" value="COesterase"/>
    <property type="match status" value="1"/>
</dbReference>